<dbReference type="eggNOG" id="COG4726">
    <property type="taxonomic scope" value="Bacteria"/>
</dbReference>
<evidence type="ECO:0000313" key="2">
    <source>
        <dbReference type="Proteomes" id="UP000002608"/>
    </source>
</evidence>
<reference evidence="1 2" key="1">
    <citation type="submission" date="2007-10" db="EMBL/GenBank/DDBJ databases">
        <title>Complete sequence of Shewanella pealeana ATCC 700345.</title>
        <authorList>
            <consortium name="US DOE Joint Genome Institute"/>
            <person name="Copeland A."/>
            <person name="Lucas S."/>
            <person name="Lapidus A."/>
            <person name="Barry K."/>
            <person name="Glavina del Rio T."/>
            <person name="Dalin E."/>
            <person name="Tice H."/>
            <person name="Pitluck S."/>
            <person name="Chertkov O."/>
            <person name="Brettin T."/>
            <person name="Bruce D."/>
            <person name="Detter J.C."/>
            <person name="Han C."/>
            <person name="Schmutz J."/>
            <person name="Larimer F."/>
            <person name="Land M."/>
            <person name="Hauser L."/>
            <person name="Kyrpides N."/>
            <person name="Kim E."/>
            <person name="Zhao J.-S.Z."/>
            <person name="Manno D."/>
            <person name="Hawari J."/>
            <person name="Richardson P."/>
        </authorList>
    </citation>
    <scope>NUCLEOTIDE SEQUENCE [LARGE SCALE GENOMIC DNA]</scope>
    <source>
        <strain evidence="2">ATCC 700345 / ANG-SQ1</strain>
    </source>
</reference>
<dbReference type="KEGG" id="spl:Spea_1089"/>
<dbReference type="Proteomes" id="UP000002608">
    <property type="component" value="Chromosome"/>
</dbReference>
<accession>A8H1H9</accession>
<proteinExistence type="predicted"/>
<sequence length="145" mass="15014">MKIKKQKGVVLFFSLIILLIMTVIGVALAINSNQSIKMAGAGSERIEAMVEAHGALDKVLAAKAGTTLANINASQTVVDDTFNASSTLAPMVDGDVACQRSSAASGANLISCRRVEVSTDASFGRNNMGRVSIVTGVEQEVLTGS</sequence>
<evidence type="ECO:0000313" key="1">
    <source>
        <dbReference type="EMBL" id="ABV86416.1"/>
    </source>
</evidence>
<gene>
    <name evidence="1" type="ordered locus">Spea_1089</name>
</gene>
<protein>
    <submittedName>
        <fullName evidence="1">Type IV pilus assembly protein PilX</fullName>
    </submittedName>
</protein>
<dbReference type="HOGENOM" id="CLU_149130_0_0_6"/>
<dbReference type="AlphaFoldDB" id="A8H1H9"/>
<name>A8H1H9_SHEPA</name>
<organism evidence="1 2">
    <name type="scientific">Shewanella pealeana (strain ATCC 700345 / ANG-SQ1)</name>
    <dbReference type="NCBI Taxonomy" id="398579"/>
    <lineage>
        <taxon>Bacteria</taxon>
        <taxon>Pseudomonadati</taxon>
        <taxon>Pseudomonadota</taxon>
        <taxon>Gammaproteobacteria</taxon>
        <taxon>Alteromonadales</taxon>
        <taxon>Shewanellaceae</taxon>
        <taxon>Shewanella</taxon>
    </lineage>
</organism>
<keyword evidence="2" id="KW-1185">Reference proteome</keyword>
<dbReference type="EMBL" id="CP000851">
    <property type="protein sequence ID" value="ABV86416.1"/>
    <property type="molecule type" value="Genomic_DNA"/>
</dbReference>
<dbReference type="STRING" id="398579.Spea_1089"/>